<dbReference type="AlphaFoldDB" id="A0A8S3VAQ5"/>
<dbReference type="EMBL" id="CAJPWZ010003239">
    <property type="protein sequence ID" value="CAG2254325.1"/>
    <property type="molecule type" value="Genomic_DNA"/>
</dbReference>
<dbReference type="SUPFAM" id="SSF53067">
    <property type="entry name" value="Actin-like ATPase domain"/>
    <property type="match status" value="2"/>
</dbReference>
<dbReference type="InterPro" id="IPR027417">
    <property type="entry name" value="P-loop_NTPase"/>
</dbReference>
<name>A0A8S3VAQ5_MYTED</name>
<accession>A0A8S3VAQ5</accession>
<organism evidence="1 2">
    <name type="scientific">Mytilus edulis</name>
    <name type="common">Blue mussel</name>
    <dbReference type="NCBI Taxonomy" id="6550"/>
    <lineage>
        <taxon>Eukaryota</taxon>
        <taxon>Metazoa</taxon>
        <taxon>Spiralia</taxon>
        <taxon>Lophotrochozoa</taxon>
        <taxon>Mollusca</taxon>
        <taxon>Bivalvia</taxon>
        <taxon>Autobranchia</taxon>
        <taxon>Pteriomorphia</taxon>
        <taxon>Mytilida</taxon>
        <taxon>Mytiloidea</taxon>
        <taxon>Mytilidae</taxon>
        <taxon>Mytilinae</taxon>
        <taxon>Mytilus</taxon>
    </lineage>
</organism>
<dbReference type="Gene3D" id="3.40.50.300">
    <property type="entry name" value="P-loop containing nucleotide triphosphate hydrolases"/>
    <property type="match status" value="1"/>
</dbReference>
<protein>
    <submittedName>
        <fullName evidence="1">Uncharacterized protein</fullName>
    </submittedName>
</protein>
<evidence type="ECO:0000313" key="2">
    <source>
        <dbReference type="Proteomes" id="UP000683360"/>
    </source>
</evidence>
<proteinExistence type="predicted"/>
<reference evidence="1" key="1">
    <citation type="submission" date="2021-03" db="EMBL/GenBank/DDBJ databases">
        <authorList>
            <person name="Bekaert M."/>
        </authorList>
    </citation>
    <scope>NUCLEOTIDE SEQUENCE</scope>
</reference>
<dbReference type="OrthoDB" id="5962960at2759"/>
<comment type="caution">
    <text evidence="1">The sequence shown here is derived from an EMBL/GenBank/DDBJ whole genome shotgun (WGS) entry which is preliminary data.</text>
</comment>
<dbReference type="InterPro" id="IPR043129">
    <property type="entry name" value="ATPase_NBD"/>
</dbReference>
<dbReference type="SUPFAM" id="SSF52540">
    <property type="entry name" value="P-loop containing nucleoside triphosphate hydrolases"/>
    <property type="match status" value="1"/>
</dbReference>
<keyword evidence="2" id="KW-1185">Reference proteome</keyword>
<sequence length="822" mass="94542">MKTKEKKIFAAIDFGTRYSRHACGFITKDELGRNATDISQLHWLTDTHENVLLYKAPMSILFHPDQTFHSFGYEANSYYRNNSGKIDFKDWYFFEQVQIKLDTHKDNLTQETIIEDSRKNGSNMKALDVFASIIHYFKYRLLNVSIKRNNDEQQRYTDSDIHWVLTLPAISDLNTKIVMKDAATKAGISDEQLTFALKPDAVSLYCLEYILSSETTQTIRQKITSMPQEFQFILYDQGEDTTDITVLGVTGPKELRKIYQAHDGRCGGNLVNSGFFNYLTYNVVKAISGLVENVKIPSVANITTLIAVGNFSKSNVIVRSIEKKFPNVAVIVPENPEIVVLKGAILCEKVESESLLSRLPKMNMSDFKNLMSKGDYASYENRVFLAGACNVGKSCLASILIGEEIPKKWYSTDGLTIYFGRNGIHLEDRKMIPLKKFETSIVNKLLLATPEMKFDDKQHFEIFENNSTLTIENEPDDTDISGDKDLNVRKLPDQYILKDQIQTKEEQLISFDKTKNDKIELPPLTPNILQQTAASIQRDILQEIREGKYKIEIAPSDLVDFGGQRSYDMTHQLFVQHKGTFIIMFDGRFGLHKPLEEYNQQETAEDILIHWVNSILLYCKDDDDIMPMILFAATHSDFLKTDILAEKRIRITQELVKLFSTHIKSRHIMYDRLFFINATNSNDPEIEMLKDTLVDIAFSQSNWGQRMPLAWVPIEIQISEMRLKDVSLIPKESIQELNQSNKDFTLSEYSLHEFLKFQHSSGKILYFDTEGLDDFIVVQPMAMVNILRSFITDKLFWPKQKDLRWILENISSTGKVQKGRPL</sequence>
<dbReference type="PANTHER" id="PTHR14187:SF5">
    <property type="entry name" value="HEAT SHOCK 70 KDA PROTEIN 12A"/>
    <property type="match status" value="1"/>
</dbReference>
<dbReference type="PANTHER" id="PTHR14187">
    <property type="entry name" value="ALPHA KINASE/ELONGATION FACTOR 2 KINASE"/>
    <property type="match status" value="1"/>
</dbReference>
<evidence type="ECO:0000313" key="1">
    <source>
        <dbReference type="EMBL" id="CAG2254325.1"/>
    </source>
</evidence>
<gene>
    <name evidence="1" type="ORF">MEDL_65804</name>
</gene>
<dbReference type="Gene3D" id="3.30.420.40">
    <property type="match status" value="1"/>
</dbReference>
<dbReference type="Proteomes" id="UP000683360">
    <property type="component" value="Unassembled WGS sequence"/>
</dbReference>